<feature type="transmembrane region" description="Helical" evidence="2">
    <location>
        <begin position="95"/>
        <end position="118"/>
    </location>
</feature>
<keyword evidence="4" id="KW-1185">Reference proteome</keyword>
<proteinExistence type="predicted"/>
<dbReference type="GeneID" id="91516860"/>
<sequence>MTTALPTHTVSTTFRTGGGSRGGGFLRGDSAPIRTLRVIGATQAAVGVALAVSAVAGASVGSAAAAMAVLGLAFLLLGAATAVRPRAIMDRVSLGTSAVLADAVLTVAALGLMMVGWADLSTGGAVTILAAITVAVVTAIATAFAGVRD</sequence>
<comment type="caution">
    <text evidence="3">The sequence shown here is derived from an EMBL/GenBank/DDBJ whole genome shotgun (WGS) entry which is preliminary data.</text>
</comment>
<dbReference type="EMBL" id="BAFO02000008">
    <property type="protein sequence ID" value="GAD82250.1"/>
    <property type="molecule type" value="Genomic_DNA"/>
</dbReference>
<organism evidence="3 4">
    <name type="scientific">Nocardia asteroides NBRC 15531</name>
    <dbReference type="NCBI Taxonomy" id="1110697"/>
    <lineage>
        <taxon>Bacteria</taxon>
        <taxon>Bacillati</taxon>
        <taxon>Actinomycetota</taxon>
        <taxon>Actinomycetes</taxon>
        <taxon>Mycobacteriales</taxon>
        <taxon>Nocardiaceae</taxon>
        <taxon>Nocardia</taxon>
    </lineage>
</organism>
<evidence type="ECO:0000313" key="3">
    <source>
        <dbReference type="EMBL" id="GAD82250.1"/>
    </source>
</evidence>
<evidence type="ECO:0000256" key="2">
    <source>
        <dbReference type="SAM" id="Phobius"/>
    </source>
</evidence>
<dbReference type="AlphaFoldDB" id="U5E5C2"/>
<keyword evidence="2" id="KW-0472">Membrane</keyword>
<accession>U5E5C2</accession>
<feature type="compositionally biased region" description="Polar residues" evidence="1">
    <location>
        <begin position="1"/>
        <end position="10"/>
    </location>
</feature>
<dbReference type="Proteomes" id="UP000017048">
    <property type="component" value="Unassembled WGS sequence"/>
</dbReference>
<evidence type="ECO:0000256" key="1">
    <source>
        <dbReference type="SAM" id="MobiDB-lite"/>
    </source>
</evidence>
<feature type="region of interest" description="Disordered" evidence="1">
    <location>
        <begin position="1"/>
        <end position="23"/>
    </location>
</feature>
<dbReference type="RefSeq" id="WP_022565688.1">
    <property type="nucleotide sequence ID" value="NZ_BAFO02000008.1"/>
</dbReference>
<keyword evidence="2" id="KW-1133">Transmembrane helix</keyword>
<feature type="transmembrane region" description="Helical" evidence="2">
    <location>
        <begin position="124"/>
        <end position="147"/>
    </location>
</feature>
<name>U5E5C2_NOCAS</name>
<feature type="transmembrane region" description="Helical" evidence="2">
    <location>
        <begin position="36"/>
        <end position="57"/>
    </location>
</feature>
<reference evidence="3 4" key="1">
    <citation type="journal article" date="2014" name="BMC Genomics">
        <title>Genome based analysis of type-I polyketide synthase and nonribosomal peptide synthetase gene clusters in seven strains of five representative Nocardia species.</title>
        <authorList>
            <person name="Komaki H."/>
            <person name="Ichikawa N."/>
            <person name="Hosoyama A."/>
            <person name="Takahashi-Nakaguchi A."/>
            <person name="Matsuzawa T."/>
            <person name="Suzuki K."/>
            <person name="Fujita N."/>
            <person name="Gonoi T."/>
        </authorList>
    </citation>
    <scope>NUCLEOTIDE SEQUENCE [LARGE SCALE GENOMIC DNA]</scope>
    <source>
        <strain evidence="3 4">NBRC 15531</strain>
    </source>
</reference>
<gene>
    <name evidence="3" type="ORF">NCAST_08_01220</name>
</gene>
<protein>
    <submittedName>
        <fullName evidence="3">Uncharacterized protein</fullName>
    </submittedName>
</protein>
<feature type="transmembrane region" description="Helical" evidence="2">
    <location>
        <begin position="63"/>
        <end position="83"/>
    </location>
</feature>
<keyword evidence="2" id="KW-0812">Transmembrane</keyword>
<evidence type="ECO:0000313" key="4">
    <source>
        <dbReference type="Proteomes" id="UP000017048"/>
    </source>
</evidence>